<gene>
    <name evidence="3" type="ORF">CO2235_MP10224</name>
    <name evidence="1" type="ORF">D2917_09610</name>
    <name evidence="2" type="ORF">JTE92_02015</name>
</gene>
<organism evidence="1 5">
    <name type="scientific">Cupriavidus oxalaticus</name>
    <dbReference type="NCBI Taxonomy" id="96344"/>
    <lineage>
        <taxon>Bacteria</taxon>
        <taxon>Pseudomonadati</taxon>
        <taxon>Pseudomonadota</taxon>
        <taxon>Betaproteobacteria</taxon>
        <taxon>Burkholderiales</taxon>
        <taxon>Burkholderiaceae</taxon>
        <taxon>Cupriavidus</taxon>
    </lineage>
</organism>
<sequence>MTSRRQFLTMLGMVSLTTTGCTRMTAKNIEAMPHEYALLMDPAKRRAALGEQRLRISGADFGVGGTDFYEKEWESIHFYDCIFYGVIHLSRIRNCVFEHCQFPGSNFQAYHFEGVLFVRSDTLGGAYLMAGATSKNVRFVECDFGAKNPDVNQYGAVYLNGDVSYERCTGHYMSVKGNGVVSYRGCRFGNVNMSNGTFDKGKWEYATVSINNCHFRGRTRLSRSSITNLTIRNSKFDILEVGLSDVQGDVLIEGVQAGAMINMFANARSITIRNSQFRGISISPEGYETRYRSLDCLVELENQKNLRSVVLENIECGRDDWGVNDVVDNKLTNISRGCQIMGGYDSTVIRHCTIPNASLMLESASVLIDRYEGEKASFVTSKIGSLTLRDTAIVKAIDFTGVQVQKLDASGLVRYTGQKIVTTRSNVSL</sequence>
<dbReference type="Gene3D" id="2.160.20.80">
    <property type="entry name" value="E3 ubiquitin-protein ligase SopA"/>
    <property type="match status" value="1"/>
</dbReference>
<reference evidence="2 6" key="3">
    <citation type="submission" date="2021-02" db="EMBL/GenBank/DDBJ databases">
        <title>Complete Genome Sequence of Cupriavidus oxalaticus Strain Ox1, a Soil Oxalate-Degrading Species.</title>
        <authorList>
            <person name="Palmieri F."/>
            <person name="Udriet P."/>
            <person name="Deuasquier M."/>
            <person name="Beaudoing E."/>
            <person name="Johnson S.L."/>
            <person name="Davenport K.W."/>
            <person name="Chain P.S."/>
            <person name="Bindschedler S."/>
            <person name="Junier P."/>
        </authorList>
    </citation>
    <scope>NUCLEOTIDE SEQUENCE [LARGE SCALE GENOMIC DNA]</scope>
    <source>
        <strain evidence="2 6">Ox1</strain>
    </source>
</reference>
<evidence type="ECO:0000313" key="3">
    <source>
        <dbReference type="EMBL" id="SPC17879.1"/>
    </source>
</evidence>
<dbReference type="Proteomes" id="UP000325743">
    <property type="component" value="Chromosome 1"/>
</dbReference>
<evidence type="ECO:0000313" key="4">
    <source>
        <dbReference type="Proteomes" id="UP000256862"/>
    </source>
</evidence>
<evidence type="ECO:0000313" key="1">
    <source>
        <dbReference type="EMBL" id="QEZ44458.1"/>
    </source>
</evidence>
<dbReference type="EMBL" id="OGUS01000132">
    <property type="protein sequence ID" value="SPC17879.1"/>
    <property type="molecule type" value="Genomic_DNA"/>
</dbReference>
<evidence type="ECO:0000313" key="6">
    <source>
        <dbReference type="Proteomes" id="UP000623307"/>
    </source>
</evidence>
<reference evidence="1 5" key="2">
    <citation type="submission" date="2018-09" db="EMBL/GenBank/DDBJ databases">
        <title>Complete genome sequence of Cupriavidus oxalaticus T2, a bacterium capable of phenol tolerance and degradation.</title>
        <authorList>
            <person name="Yan J."/>
        </authorList>
    </citation>
    <scope>NUCLEOTIDE SEQUENCE [LARGE SCALE GENOMIC DNA]</scope>
    <source>
        <strain evidence="1 5">T2</strain>
    </source>
</reference>
<dbReference type="EMBL" id="CP069811">
    <property type="protein sequence ID" value="QRQ91734.1"/>
    <property type="molecule type" value="Genomic_DNA"/>
</dbReference>
<name>A0A375GCD6_9BURK</name>
<keyword evidence="6" id="KW-1185">Reference proteome</keyword>
<dbReference type="EMBL" id="CP032518">
    <property type="protein sequence ID" value="QEZ44458.1"/>
    <property type="molecule type" value="Genomic_DNA"/>
</dbReference>
<dbReference type="GeneID" id="303488270"/>
<geneLocation type="plasmid" evidence="4">
    <name>co2235_mp</name>
</geneLocation>
<dbReference type="SUPFAM" id="SSF141571">
    <property type="entry name" value="Pentapeptide repeat-like"/>
    <property type="match status" value="1"/>
</dbReference>
<evidence type="ECO:0008006" key="7">
    <source>
        <dbReference type="Google" id="ProtNLM"/>
    </source>
</evidence>
<dbReference type="OrthoDB" id="8780059at2"/>
<dbReference type="PROSITE" id="PS51257">
    <property type="entry name" value="PROKAR_LIPOPROTEIN"/>
    <property type="match status" value="1"/>
</dbReference>
<protein>
    <recommendedName>
        <fullName evidence="7">Right-handed parallel beta-helix repeat-containing protein</fullName>
    </recommendedName>
</protein>
<dbReference type="RefSeq" id="WP_063239516.1">
    <property type="nucleotide sequence ID" value="NZ_CP032518.1"/>
</dbReference>
<evidence type="ECO:0000313" key="2">
    <source>
        <dbReference type="EMBL" id="QRQ91734.1"/>
    </source>
</evidence>
<accession>A0A375GCD6</accession>
<dbReference type="AlphaFoldDB" id="A0A375GCD6"/>
<proteinExistence type="predicted"/>
<reference evidence="3 4" key="1">
    <citation type="submission" date="2018-01" db="EMBL/GenBank/DDBJ databases">
        <authorList>
            <person name="Clerissi C."/>
        </authorList>
    </citation>
    <scope>NUCLEOTIDE SEQUENCE [LARGE SCALE GENOMIC DNA]</scope>
    <source>
        <strain evidence="3">Cupriavidus oxalaticus LMG 2235</strain>
        <plasmid evidence="4">co2235_mp</plasmid>
    </source>
</reference>
<dbReference type="Proteomes" id="UP000623307">
    <property type="component" value="Chromosome 1"/>
</dbReference>
<evidence type="ECO:0000313" key="5">
    <source>
        <dbReference type="Proteomes" id="UP000325743"/>
    </source>
</evidence>
<dbReference type="Proteomes" id="UP000256862">
    <property type="component" value="Plasmid CO2235_mp"/>
</dbReference>